<protein>
    <submittedName>
        <fullName evidence="1">Uncharacterized protein</fullName>
    </submittedName>
</protein>
<evidence type="ECO:0000313" key="1">
    <source>
        <dbReference type="EMBL" id="JAH11720.1"/>
    </source>
</evidence>
<reference evidence="1" key="2">
    <citation type="journal article" date="2015" name="Fish Shellfish Immunol.">
        <title>Early steps in the European eel (Anguilla anguilla)-Vibrio vulnificus interaction in the gills: Role of the RtxA13 toxin.</title>
        <authorList>
            <person name="Callol A."/>
            <person name="Pajuelo D."/>
            <person name="Ebbesson L."/>
            <person name="Teles M."/>
            <person name="MacKenzie S."/>
            <person name="Amaro C."/>
        </authorList>
    </citation>
    <scope>NUCLEOTIDE SEQUENCE</scope>
</reference>
<accession>A0A0E9Q5U1</accession>
<name>A0A0E9Q5U1_ANGAN</name>
<sequence length="13" mass="1446">MEGINEKLNNNLG</sequence>
<proteinExistence type="predicted"/>
<reference evidence="1" key="1">
    <citation type="submission" date="2014-11" db="EMBL/GenBank/DDBJ databases">
        <authorList>
            <person name="Amaro Gonzalez C."/>
        </authorList>
    </citation>
    <scope>NUCLEOTIDE SEQUENCE</scope>
</reference>
<organism evidence="1">
    <name type="scientific">Anguilla anguilla</name>
    <name type="common">European freshwater eel</name>
    <name type="synonym">Muraena anguilla</name>
    <dbReference type="NCBI Taxonomy" id="7936"/>
    <lineage>
        <taxon>Eukaryota</taxon>
        <taxon>Metazoa</taxon>
        <taxon>Chordata</taxon>
        <taxon>Craniata</taxon>
        <taxon>Vertebrata</taxon>
        <taxon>Euteleostomi</taxon>
        <taxon>Actinopterygii</taxon>
        <taxon>Neopterygii</taxon>
        <taxon>Teleostei</taxon>
        <taxon>Anguilliformes</taxon>
        <taxon>Anguillidae</taxon>
        <taxon>Anguilla</taxon>
    </lineage>
</organism>
<dbReference type="EMBL" id="GBXM01096857">
    <property type="protein sequence ID" value="JAH11720.1"/>
    <property type="molecule type" value="Transcribed_RNA"/>
</dbReference>